<evidence type="ECO:0000259" key="7">
    <source>
        <dbReference type="PROSITE" id="PS50016"/>
    </source>
</evidence>
<feature type="region of interest" description="Disordered" evidence="6">
    <location>
        <begin position="825"/>
        <end position="847"/>
    </location>
</feature>
<feature type="non-terminal residue" evidence="10">
    <location>
        <position position="1984"/>
    </location>
</feature>
<dbReference type="SMART" id="SM00391">
    <property type="entry name" value="MBD"/>
    <property type="match status" value="3"/>
</dbReference>
<evidence type="ECO:0000256" key="4">
    <source>
        <dbReference type="ARBA" id="ARBA00023125"/>
    </source>
</evidence>
<dbReference type="Pfam" id="PF01429">
    <property type="entry name" value="MBD"/>
    <property type="match status" value="1"/>
</dbReference>
<keyword evidence="3" id="KW-0862">Zinc</keyword>
<feature type="non-terminal residue" evidence="10">
    <location>
        <position position="1"/>
    </location>
</feature>
<dbReference type="InterPro" id="IPR016177">
    <property type="entry name" value="DNA-bd_dom_sf"/>
</dbReference>
<feature type="compositionally biased region" description="Acidic residues" evidence="6">
    <location>
        <begin position="1458"/>
        <end position="1469"/>
    </location>
</feature>
<feature type="domain" description="PHD-type" evidence="7">
    <location>
        <begin position="1163"/>
        <end position="1215"/>
    </location>
</feature>
<dbReference type="InterPro" id="IPR011011">
    <property type="entry name" value="Znf_FYVE_PHD"/>
</dbReference>
<feature type="compositionally biased region" description="Polar residues" evidence="6">
    <location>
        <begin position="441"/>
        <end position="451"/>
    </location>
</feature>
<keyword evidence="2 5" id="KW-0863">Zinc-finger</keyword>
<evidence type="ECO:0000313" key="10">
    <source>
        <dbReference type="EMBL" id="KAG7166224.1"/>
    </source>
</evidence>
<feature type="region of interest" description="Disordered" evidence="6">
    <location>
        <begin position="1717"/>
        <end position="1799"/>
    </location>
</feature>
<dbReference type="SUPFAM" id="SSF57903">
    <property type="entry name" value="FYVE/PHD zinc finger"/>
    <property type="match status" value="2"/>
</dbReference>
<feature type="region of interest" description="Disordered" evidence="6">
    <location>
        <begin position="343"/>
        <end position="533"/>
    </location>
</feature>
<feature type="region of interest" description="Disordered" evidence="6">
    <location>
        <begin position="1055"/>
        <end position="1080"/>
    </location>
</feature>
<keyword evidence="11" id="KW-1185">Reference proteome</keyword>
<dbReference type="GO" id="GO:0003677">
    <property type="term" value="F:DNA binding"/>
    <property type="evidence" value="ECO:0007669"/>
    <property type="project" value="UniProtKB-KW"/>
</dbReference>
<dbReference type="Pfam" id="PF02008">
    <property type="entry name" value="zf-CXXC"/>
    <property type="match status" value="1"/>
</dbReference>
<feature type="region of interest" description="Disordered" evidence="6">
    <location>
        <begin position="1483"/>
        <end position="1511"/>
    </location>
</feature>
<dbReference type="Gene3D" id="3.30.890.10">
    <property type="entry name" value="Methyl-cpg-binding Protein 2, Chain A"/>
    <property type="match status" value="2"/>
</dbReference>
<evidence type="ECO:0000259" key="8">
    <source>
        <dbReference type="PROSITE" id="PS50982"/>
    </source>
</evidence>
<keyword evidence="1" id="KW-0479">Metal-binding</keyword>
<feature type="domain" description="MBD" evidence="8">
    <location>
        <begin position="273"/>
        <end position="342"/>
    </location>
</feature>
<evidence type="ECO:0000256" key="5">
    <source>
        <dbReference type="PROSITE-ProRule" id="PRU00509"/>
    </source>
</evidence>
<evidence type="ECO:0000256" key="1">
    <source>
        <dbReference type="ARBA" id="ARBA00022723"/>
    </source>
</evidence>
<dbReference type="InterPro" id="IPR001965">
    <property type="entry name" value="Znf_PHD"/>
</dbReference>
<protein>
    <submittedName>
        <fullName evidence="10">Histone-lysine N-methyltransferase trithorax-like</fullName>
    </submittedName>
</protein>
<feature type="compositionally biased region" description="Basic and acidic residues" evidence="6">
    <location>
        <begin position="1938"/>
        <end position="1951"/>
    </location>
</feature>
<reference evidence="10" key="1">
    <citation type="journal article" date="2021" name="Sci. Adv.">
        <title>The American lobster genome reveals insights on longevity, neural, and immune adaptations.</title>
        <authorList>
            <person name="Polinski J.M."/>
            <person name="Zimin A.V."/>
            <person name="Clark K.F."/>
            <person name="Kohn A.B."/>
            <person name="Sadowski N."/>
            <person name="Timp W."/>
            <person name="Ptitsyn A."/>
            <person name="Khanna P."/>
            <person name="Romanova D.Y."/>
            <person name="Williams P."/>
            <person name="Greenwood S.J."/>
            <person name="Moroz L.L."/>
            <person name="Walt D.R."/>
            <person name="Bodnar A.G."/>
        </authorList>
    </citation>
    <scope>NUCLEOTIDE SEQUENCE</scope>
    <source>
        <strain evidence="10">GMGI-L3</strain>
    </source>
</reference>
<gene>
    <name evidence="10" type="primary">trx-L</name>
    <name evidence="10" type="ORF">Hamer_G011047</name>
</gene>
<comment type="caution">
    <text evidence="10">The sequence shown here is derived from an EMBL/GenBank/DDBJ whole genome shotgun (WGS) entry which is preliminary data.</text>
</comment>
<evidence type="ECO:0000256" key="3">
    <source>
        <dbReference type="ARBA" id="ARBA00022833"/>
    </source>
</evidence>
<feature type="compositionally biased region" description="Basic residues" evidence="6">
    <location>
        <begin position="1737"/>
        <end position="1749"/>
    </location>
</feature>
<dbReference type="InterPro" id="IPR002857">
    <property type="entry name" value="Znf_CXXC"/>
</dbReference>
<evidence type="ECO:0000313" key="11">
    <source>
        <dbReference type="Proteomes" id="UP000747542"/>
    </source>
</evidence>
<name>A0A8J5K7F7_HOMAM</name>
<dbReference type="Proteomes" id="UP000747542">
    <property type="component" value="Unassembled WGS sequence"/>
</dbReference>
<evidence type="ECO:0000256" key="6">
    <source>
        <dbReference type="SAM" id="MobiDB-lite"/>
    </source>
</evidence>
<feature type="compositionally biased region" description="Basic and acidic residues" evidence="6">
    <location>
        <begin position="385"/>
        <end position="402"/>
    </location>
</feature>
<dbReference type="Gene3D" id="3.30.40.10">
    <property type="entry name" value="Zinc/RING finger domain, C3HC4 (zinc finger)"/>
    <property type="match status" value="1"/>
</dbReference>
<feature type="region of interest" description="Disordered" evidence="6">
    <location>
        <begin position="1"/>
        <end position="20"/>
    </location>
</feature>
<feature type="compositionally biased region" description="Low complexity" evidence="6">
    <location>
        <begin position="11"/>
        <end position="20"/>
    </location>
</feature>
<proteinExistence type="predicted"/>
<dbReference type="EMBL" id="JAHLQT010022636">
    <property type="protein sequence ID" value="KAG7166224.1"/>
    <property type="molecule type" value="Genomic_DNA"/>
</dbReference>
<dbReference type="PROSITE" id="PS51058">
    <property type="entry name" value="ZF_CXXC"/>
    <property type="match status" value="1"/>
</dbReference>
<feature type="region of interest" description="Disordered" evidence="6">
    <location>
        <begin position="921"/>
        <end position="943"/>
    </location>
</feature>
<feature type="compositionally biased region" description="Basic residues" evidence="6">
    <location>
        <begin position="1772"/>
        <end position="1788"/>
    </location>
</feature>
<feature type="region of interest" description="Disordered" evidence="6">
    <location>
        <begin position="1938"/>
        <end position="1984"/>
    </location>
</feature>
<feature type="compositionally biased region" description="Low complexity" evidence="6">
    <location>
        <begin position="345"/>
        <end position="370"/>
    </location>
</feature>
<feature type="region of interest" description="Disordered" evidence="6">
    <location>
        <begin position="1445"/>
        <end position="1469"/>
    </location>
</feature>
<accession>A0A8J5K7F7</accession>
<evidence type="ECO:0000256" key="2">
    <source>
        <dbReference type="ARBA" id="ARBA00022771"/>
    </source>
</evidence>
<feature type="compositionally biased region" description="Basic residues" evidence="6">
    <location>
        <begin position="404"/>
        <end position="413"/>
    </location>
</feature>
<feature type="domain" description="CXXC-type" evidence="9">
    <location>
        <begin position="999"/>
        <end position="1046"/>
    </location>
</feature>
<keyword evidence="4" id="KW-0238">DNA-binding</keyword>
<organism evidence="10 11">
    <name type="scientific">Homarus americanus</name>
    <name type="common">American lobster</name>
    <dbReference type="NCBI Taxonomy" id="6706"/>
    <lineage>
        <taxon>Eukaryota</taxon>
        <taxon>Metazoa</taxon>
        <taxon>Ecdysozoa</taxon>
        <taxon>Arthropoda</taxon>
        <taxon>Crustacea</taxon>
        <taxon>Multicrustacea</taxon>
        <taxon>Malacostraca</taxon>
        <taxon>Eumalacostraca</taxon>
        <taxon>Eucarida</taxon>
        <taxon>Decapoda</taxon>
        <taxon>Pleocyemata</taxon>
        <taxon>Astacidea</taxon>
        <taxon>Nephropoidea</taxon>
        <taxon>Nephropidae</taxon>
        <taxon>Homarus</taxon>
    </lineage>
</organism>
<dbReference type="SMART" id="SM00249">
    <property type="entry name" value="PHD"/>
    <property type="match status" value="2"/>
</dbReference>
<dbReference type="InterPro" id="IPR019787">
    <property type="entry name" value="Znf_PHD-finger"/>
</dbReference>
<feature type="compositionally biased region" description="Basic residues" evidence="6">
    <location>
        <begin position="455"/>
        <end position="465"/>
    </location>
</feature>
<sequence length="1984" mass="219302">GGKMEGDELMPAPATSTSPALSASAISRNILRKARLNLNKTTLQKIRNPVSLQRLIPLCDEGSVEGKCTICDIAGGNSRKFGIVFCGVCSDFLGNSSDGPREIFECEGSKGECQIQGLVEEDRCPACWMSRILLSCSMPNLLHDRLRKRLPPMLKEQIPTSLARCMNIGGLPAISEKDAELASHTKRLPLDPGGGGAFGSVMDLPGGWRRKTGPEVIVISPSGEKFKSVQKLEEFLKKQGISTDARVLFGNNSPAVGRSTEVKSRPSGQTNSSGRGKVVMTMLPGGWTRRIKWRSAGDRFDTYVYSPDGRTFRSRRELSAYFHLIGKVDDIHKYFPVVTGNSDASIPSSSDTPGSSSTEPVSSSEPCSEVSSDDKSPDVSESETDIPKPKSKKSDAKNEMPRLTHIKQLKLKNHKDQGPSRSKSMSKLKATDNSEEEPAGQASSTDVTTEGKSVERKHKKTKVIMRSRSLSVGRKTKKGDASFTDTTESESEQRKSASSTMFTKAFSRSRSKSKAKTIDSPSPVTEDKLKAETPVEDFKDFGVAEPDAVVEKAEVTKKPPGRKRKKTTEEEPVLTKPEVEVSDKKTDPKIVLKIPKKAIKPVSKKHRHKHKIVANVSTVVVSDKVAAVQQQTAKDVTATTQDTNPGVLMHVPSTNKPVNEAQGKLFCPGQVEDVDDAESDALVDMSIDSKVSSPNASEGEVVPDAILVPEIKPKSKPKKLSRYQTCRFGSGWSRKIRWNDKGEGKVALLHSPDSQTFRSRIELLAYFKKAGKTKVDLDFYFPPVLKRDQVTTSSETDKVSKFPMTERLTPAVVISTSAQSSEASEYSDSEALVKTSEDSCASGEESKRTRTTKGIKYFLKSGGQPVLKGIPENITEEIITLPNPAFKSSGPVQPLSDDTRKHIPQLGKIGRKIIVVTTQEAKSSVKSETEDGEETTNEAGGPRVKHVCRSQAQVLGIPRAVFPSPRKEDERLVVTASAPVTKGNQKRKIVTVTTTASGKVLRKTQWCNKCPGCTTPNCLKCVNCLDMKKYGGPGTKKKPCVMRKCHNPRLSVKSAISQEGTSSKLPPQVTPTAAPSPTTIKETRKGPIVIVKVQEEKTDIPLVSNDTIAKSLMQEKGDRGDIAAGKQFVPGALVNIDYWQGYDADEMMLTGYPVTTASSLHPQILCFRCGSVGKEQLLYCAWCCEGIHPYCLEDGEGPESEAEEVFWICRRCAVCQVCGAPGADSLLRCSDCRNYYHLECLGPSAHNTCQPTPDRPWEAESWALLGESWPRQSAIYDVSESDVESVTEDVVMHTELDALKDAEEDVNEDDLVPDIFFLPVNEHDDVHNKITELESFGDSLDVDDILDFEGLEDTICLEDSIIEVFRDTDLYKPEPNLTANSRGEEVVSMKDDEYLYLGYKKEYEYPSRKIEISYYRLLQIIHNEVFDCHGYPTWRELMSRGLVKERSQGSGSGSETESASEIESDSESDLDWEDIFETRRHEAAQEMKEREELRREEERKKRELEREKARLERQKELEKEAKVKELTQAQAHSSGFVPKMKVLGSAETVSKDDVALKKNVLFKKKKRRGRPPGSLNKPKFGEEDFVVLDYPKSEAEVQEGDGSPVLKKRCKQPKSWEEFDKLLGLLTSTYSTRVKKEDSNGQIKSKKRKLVFPDNGVVDEKRRNLKLKPKKQRVKNKTDNVLKIKKKAKMVTGIKVKKTKKAVDIKNKVTSLKGKKKLKLSKGETGQSLEASSEKGKKVKKVVNPKKKTVGSDTVNKPKATKKKSSSVNAKVSKKDKISRKKDKPAKKNKSEELPVTKDVDCEESDEGVMRRVKLSSEEDKWLDCILVNHPVIGNSSLWDSQILVDIPHDGTDVVSEQITENMFKVTDAYMDNFMDKTADSTCNSYGHYSGSEGRSIESVCVDEVSVAERVAPLSSGGCVSYTIEVQGDALLVREGEVKGKPEEENSDKENLPNANSLVKVKENGVLGPQRKVTNVSDEADTST</sequence>
<evidence type="ECO:0000259" key="9">
    <source>
        <dbReference type="PROSITE" id="PS51058"/>
    </source>
</evidence>
<feature type="compositionally biased region" description="Basic and acidic residues" evidence="6">
    <location>
        <begin position="1789"/>
        <end position="1799"/>
    </location>
</feature>
<dbReference type="GO" id="GO:0008270">
    <property type="term" value="F:zinc ion binding"/>
    <property type="evidence" value="ECO:0007669"/>
    <property type="project" value="UniProtKB-KW"/>
</dbReference>
<dbReference type="InterPro" id="IPR001739">
    <property type="entry name" value="Methyl_CpG_DNA-bd"/>
</dbReference>
<feature type="region of interest" description="Disordered" evidence="6">
    <location>
        <begin position="252"/>
        <end position="278"/>
    </location>
</feature>
<dbReference type="CDD" id="cd15506">
    <property type="entry name" value="PHD1_KMT2A_like"/>
    <property type="match status" value="1"/>
</dbReference>
<dbReference type="SUPFAM" id="SSF54171">
    <property type="entry name" value="DNA-binding domain"/>
    <property type="match status" value="3"/>
</dbReference>
<dbReference type="PROSITE" id="PS50982">
    <property type="entry name" value="MBD"/>
    <property type="match status" value="1"/>
</dbReference>
<feature type="region of interest" description="Disordered" evidence="6">
    <location>
        <begin position="550"/>
        <end position="585"/>
    </location>
</feature>
<dbReference type="InterPro" id="IPR013083">
    <property type="entry name" value="Znf_RING/FYVE/PHD"/>
</dbReference>
<dbReference type="PROSITE" id="PS50016">
    <property type="entry name" value="ZF_PHD_2"/>
    <property type="match status" value="1"/>
</dbReference>